<organism evidence="1">
    <name type="scientific">Lygus hesperus</name>
    <name type="common">Western plant bug</name>
    <dbReference type="NCBI Taxonomy" id="30085"/>
    <lineage>
        <taxon>Eukaryota</taxon>
        <taxon>Metazoa</taxon>
        <taxon>Ecdysozoa</taxon>
        <taxon>Arthropoda</taxon>
        <taxon>Hexapoda</taxon>
        <taxon>Insecta</taxon>
        <taxon>Pterygota</taxon>
        <taxon>Neoptera</taxon>
        <taxon>Paraneoptera</taxon>
        <taxon>Hemiptera</taxon>
        <taxon>Heteroptera</taxon>
        <taxon>Panheteroptera</taxon>
        <taxon>Cimicomorpha</taxon>
        <taxon>Miridae</taxon>
        <taxon>Mirini</taxon>
        <taxon>Lygus</taxon>
    </lineage>
</organism>
<reference evidence="1" key="2">
    <citation type="submission" date="2014-07" db="EMBL/GenBank/DDBJ databases">
        <authorList>
            <person name="Hull J."/>
        </authorList>
    </citation>
    <scope>NUCLEOTIDE SEQUENCE</scope>
</reference>
<sequence length="140" mass="16371">MWTAKRSHSNNSPDMRMSLCFEAIVGADNRSSSMYFFKAIDTCCKELNPKVKFRFLVSKLRGRALGIASLYTYLIHENDGYETLKKILYETFDNTSEDVLMMQFLNSHYSRDLDFYKFVSKLKSLVTRITYIRKINGKSD</sequence>
<protein>
    <submittedName>
        <fullName evidence="1">NEDD8-activating enzyme E1 regulatory subunit</fullName>
    </submittedName>
</protein>
<feature type="non-terminal residue" evidence="1">
    <location>
        <position position="140"/>
    </location>
</feature>
<gene>
    <name evidence="1" type="primary">APP-BP1_1</name>
    <name evidence="1" type="ORF">CM83_22016</name>
</gene>
<reference evidence="1" key="1">
    <citation type="journal article" date="2014" name="PLoS ONE">
        <title>Transcriptome-Based Identification of ABC Transporters in the Western Tarnished Plant Bug Lygus hesperus.</title>
        <authorList>
            <person name="Hull J.J."/>
            <person name="Chaney K."/>
            <person name="Geib S.M."/>
            <person name="Fabrick J.A."/>
            <person name="Brent C.S."/>
            <person name="Walsh D."/>
            <person name="Lavine L.C."/>
        </authorList>
    </citation>
    <scope>NUCLEOTIDE SEQUENCE</scope>
</reference>
<name>A0A0A9Z108_LYGHE</name>
<proteinExistence type="predicted"/>
<evidence type="ECO:0000313" key="1">
    <source>
        <dbReference type="EMBL" id="JAG38104.1"/>
    </source>
</evidence>
<accession>A0A0A9Z108</accession>
<dbReference type="AlphaFoldDB" id="A0A0A9Z108"/>
<dbReference type="EMBL" id="GBHO01005500">
    <property type="protein sequence ID" value="JAG38104.1"/>
    <property type="molecule type" value="Transcribed_RNA"/>
</dbReference>